<dbReference type="SUPFAM" id="SSF53756">
    <property type="entry name" value="UDP-Glycosyltransferase/glycogen phosphorylase"/>
    <property type="match status" value="1"/>
</dbReference>
<evidence type="ECO:0008006" key="3">
    <source>
        <dbReference type="Google" id="ProtNLM"/>
    </source>
</evidence>
<dbReference type="RefSeq" id="XP_067816833.1">
    <property type="nucleotide sequence ID" value="XM_067965895.1"/>
</dbReference>
<evidence type="ECO:0000313" key="1">
    <source>
        <dbReference type="EMBL" id="TDH67334.1"/>
    </source>
</evidence>
<organism evidence="1 2">
    <name type="scientific">Bremia lactucae</name>
    <name type="common">Lettuce downy mildew</name>
    <dbReference type="NCBI Taxonomy" id="4779"/>
    <lineage>
        <taxon>Eukaryota</taxon>
        <taxon>Sar</taxon>
        <taxon>Stramenopiles</taxon>
        <taxon>Oomycota</taxon>
        <taxon>Peronosporomycetes</taxon>
        <taxon>Peronosporales</taxon>
        <taxon>Peronosporaceae</taxon>
        <taxon>Bremia</taxon>
    </lineage>
</organism>
<sequence length="522" mass="59844">MTSSSTVSTRRNSLLLFLGILVAFVLFLMSVEISNVSLSAESKKPQNISHVLAAASECVHKVFSNDTEACYPDTVHEIDWTKQIDAKDILHEAALQWGCLQNQESIILHAYGEVETLNQMQLVNESDPRLFQILSQCPDVDLYTPSKVRGYGYCEDAAAYTKYLKARMLPAWVLKRQFYHESRKRMVMYHEICPKTPMLFFNHYWDNVPFLSEWPATKSLYLMPNIEMYEIEREHLSRADVILCKTAVCAIYVNMWFAQEGNPRGTVVMYTRHTTSNIAMVYESQLSPRERRAKKAKDFSKVKFLHAAGKSVQKGTNEVIDCWLSRPNLPQLELRMGQKLYDTVYKDNYDRKLRDSPNVILHTGRVEPDEFGRIISDATYFMCPSYQEGYGHYINQARASRALIFTTDVPPMNELITPSSGILIKAKRTAHDRHFLGGLDPRNHSLRNVVGYAAEIQNTSICGAVAKMLLFTTPEERARRADKALQHYYFDTVFFAHKMKELRAMASLKDFYNPATGRITAT</sequence>
<dbReference type="Proteomes" id="UP000294530">
    <property type="component" value="Unassembled WGS sequence"/>
</dbReference>
<comment type="caution">
    <text evidence="1">The sequence shown here is derived from an EMBL/GenBank/DDBJ whole genome shotgun (WGS) entry which is preliminary data.</text>
</comment>
<dbReference type="AlphaFoldDB" id="A0A976ID63"/>
<dbReference type="Gene3D" id="3.40.50.2000">
    <property type="entry name" value="Glycogen Phosphorylase B"/>
    <property type="match status" value="1"/>
</dbReference>
<name>A0A976ID63_BRELC</name>
<gene>
    <name evidence="1" type="ORF">CCR75_007839</name>
</gene>
<keyword evidence="2" id="KW-1185">Reference proteome</keyword>
<reference evidence="1 2" key="1">
    <citation type="journal article" date="2021" name="Genome Biol.">
        <title>AFLAP: assembly-free linkage analysis pipeline using k-mers from genome sequencing data.</title>
        <authorList>
            <person name="Fletcher K."/>
            <person name="Zhang L."/>
            <person name="Gil J."/>
            <person name="Han R."/>
            <person name="Cavanaugh K."/>
            <person name="Michelmore R."/>
        </authorList>
    </citation>
    <scope>NUCLEOTIDE SEQUENCE [LARGE SCALE GENOMIC DNA]</scope>
    <source>
        <strain evidence="1 2">SF5</strain>
    </source>
</reference>
<evidence type="ECO:0000313" key="2">
    <source>
        <dbReference type="Proteomes" id="UP000294530"/>
    </source>
</evidence>
<accession>A0A976ID63</accession>
<dbReference type="EMBL" id="SHOA02000006">
    <property type="protein sequence ID" value="TDH67334.1"/>
    <property type="molecule type" value="Genomic_DNA"/>
</dbReference>
<dbReference type="KEGG" id="blac:94351566"/>
<proteinExistence type="predicted"/>
<dbReference type="GeneID" id="94351566"/>
<protein>
    <recommendedName>
        <fullName evidence="3">Glycosyl transferase family 1 domain-containing protein</fullName>
    </recommendedName>
</protein>
<dbReference type="OrthoDB" id="2100592at2759"/>